<gene>
    <name evidence="2" type="ORF">AG4045_010740</name>
</gene>
<evidence type="ECO:0000259" key="1">
    <source>
        <dbReference type="PROSITE" id="PS50821"/>
    </source>
</evidence>
<proteinExistence type="predicted"/>
<keyword evidence="3" id="KW-1185">Reference proteome</keyword>
<protein>
    <recommendedName>
        <fullName evidence="1">PAZ domain-containing protein</fullName>
    </recommendedName>
</protein>
<dbReference type="PANTHER" id="PTHR22891">
    <property type="entry name" value="EUKARYOTIC TRANSLATION INITIATION FACTOR 2C"/>
    <property type="match status" value="1"/>
</dbReference>
<dbReference type="Proteomes" id="UP000593563">
    <property type="component" value="Unassembled WGS sequence"/>
</dbReference>
<dbReference type="InterPro" id="IPR014811">
    <property type="entry name" value="ArgoL1"/>
</dbReference>
<comment type="caution">
    <text evidence="2">The sequence shown here is derived from an EMBL/GenBank/DDBJ whole genome shotgun (WGS) entry which is preliminary data.</text>
</comment>
<dbReference type="GO" id="GO:0003723">
    <property type="term" value="F:RNA binding"/>
    <property type="evidence" value="ECO:0007669"/>
    <property type="project" value="InterPro"/>
</dbReference>
<dbReference type="InterPro" id="IPR003100">
    <property type="entry name" value="PAZ_dom"/>
</dbReference>
<evidence type="ECO:0000313" key="3">
    <source>
        <dbReference type="Proteomes" id="UP000593563"/>
    </source>
</evidence>
<sequence length="191" mass="21863">MNWCRIKWTRFGDYHELILFNKGKSFFHDDSRMLTSVGGGVSSCRGLHSSFHSTQGGLSLNLDVSTTMILTPGPVIDFVRANQGIQDARKIDWIKAKKMLRNMRVKATHSNREFKIKGLSEKPCNELYFILKEKPGDTGSRGEVKPKEITVYEYFRRHLNLELRTSAYFPCIDVGKPIKPIYLPLAVSKHD</sequence>
<dbReference type="Pfam" id="PF08699">
    <property type="entry name" value="ArgoL1"/>
    <property type="match status" value="1"/>
</dbReference>
<dbReference type="SMART" id="SM01163">
    <property type="entry name" value="DUF1785"/>
    <property type="match status" value="1"/>
</dbReference>
<dbReference type="EMBL" id="WRXP01002807">
    <property type="protein sequence ID" value="KAF1001742.1"/>
    <property type="molecule type" value="Genomic_DNA"/>
</dbReference>
<accession>A0A6L5BAV9</accession>
<dbReference type="SUPFAM" id="SSF101690">
    <property type="entry name" value="PAZ domain"/>
    <property type="match status" value="1"/>
</dbReference>
<dbReference type="AlphaFoldDB" id="A0A6L5BAV9"/>
<organism evidence="2 3">
    <name type="scientific">Apium graveolens</name>
    <name type="common">Celery</name>
    <dbReference type="NCBI Taxonomy" id="4045"/>
    <lineage>
        <taxon>Eukaryota</taxon>
        <taxon>Viridiplantae</taxon>
        <taxon>Streptophyta</taxon>
        <taxon>Embryophyta</taxon>
        <taxon>Tracheophyta</taxon>
        <taxon>Spermatophyta</taxon>
        <taxon>Magnoliopsida</taxon>
        <taxon>eudicotyledons</taxon>
        <taxon>Gunneridae</taxon>
        <taxon>Pentapetalae</taxon>
        <taxon>asterids</taxon>
        <taxon>campanulids</taxon>
        <taxon>Apiales</taxon>
        <taxon>Apiaceae</taxon>
        <taxon>Apioideae</taxon>
        <taxon>apioid superclade</taxon>
        <taxon>Apieae</taxon>
        <taxon>Apium</taxon>
    </lineage>
</organism>
<reference evidence="2" key="1">
    <citation type="submission" date="2020-01" db="EMBL/GenBank/DDBJ databases">
        <title>The Celery Genome Sequence Reveals Sequential Paleo-tetraploidization, Resistance Gene Elimination, Karyotype Evolution, and Functional Innovation in Apiales.</title>
        <authorList>
            <person name="Song X."/>
        </authorList>
    </citation>
    <scope>NUCLEOTIDE SEQUENCE</scope>
    <source>
        <tissue evidence="2">Leaf</tissue>
    </source>
</reference>
<evidence type="ECO:0000313" key="2">
    <source>
        <dbReference type="EMBL" id="KAF1001742.1"/>
    </source>
</evidence>
<dbReference type="CDD" id="cd02846">
    <property type="entry name" value="PAZ_argonaute_like"/>
    <property type="match status" value="1"/>
</dbReference>
<dbReference type="InterPro" id="IPR036085">
    <property type="entry name" value="PAZ_dom_sf"/>
</dbReference>
<name>A0A6L5BAV9_APIGR</name>
<dbReference type="Pfam" id="PF02170">
    <property type="entry name" value="PAZ"/>
    <property type="match status" value="1"/>
</dbReference>
<dbReference type="Gene3D" id="2.170.260.10">
    <property type="entry name" value="paz domain"/>
    <property type="match status" value="1"/>
</dbReference>
<dbReference type="PROSITE" id="PS50821">
    <property type="entry name" value="PAZ"/>
    <property type="match status" value="1"/>
</dbReference>
<feature type="domain" description="PAZ" evidence="1">
    <location>
        <begin position="74"/>
        <end position="191"/>
    </location>
</feature>